<keyword evidence="6" id="KW-1185">Reference proteome</keyword>
<dbReference type="RefSeq" id="WP_068120848.1">
    <property type="nucleotide sequence ID" value="NZ_CCXJ01000313.1"/>
</dbReference>
<evidence type="ECO:0000256" key="2">
    <source>
        <dbReference type="ARBA" id="ARBA00023284"/>
    </source>
</evidence>
<sequence>MSQQPFSRPGAIDLSALKRPAPPAGGAAPAGGGGGGSAYAVQVDEQNFQEVLESSMTAPVVLVFYSASRMPESAQLADDLETVGNELDGRILVAKVDIDAAPQIAQAMQIPSIPLVALVLQGRPQPLFQDIVPLEELRTAMGQLIQQITAQGVSGRHQPRGAAPAEEGEEPETDPRFAAAEDALMAGDADAAVAEYQRLVDANPADAEAAARLAMAKVLQRTQGVDLNAAREQAAQNPTDLAAQTLVADLDLLGGHVDDAFNRLIDLVRRTAGDDRDKARQHLLDLLAAVGNDDPRVLRARQNLASALF</sequence>
<feature type="region of interest" description="Disordered" evidence="3">
    <location>
        <begin position="1"/>
        <end position="36"/>
    </location>
</feature>
<proteinExistence type="inferred from homology"/>
<dbReference type="PANTHER" id="PTHR45663">
    <property type="entry name" value="GEO12009P1"/>
    <property type="match status" value="1"/>
</dbReference>
<dbReference type="Proteomes" id="UP001240447">
    <property type="component" value="Unassembled WGS sequence"/>
</dbReference>
<evidence type="ECO:0000256" key="3">
    <source>
        <dbReference type="SAM" id="MobiDB-lite"/>
    </source>
</evidence>
<evidence type="ECO:0000256" key="1">
    <source>
        <dbReference type="ARBA" id="ARBA00008987"/>
    </source>
</evidence>
<dbReference type="InterPro" id="IPR013766">
    <property type="entry name" value="Thioredoxin_domain"/>
</dbReference>
<dbReference type="Gene3D" id="1.25.40.10">
    <property type="entry name" value="Tetratricopeptide repeat domain"/>
    <property type="match status" value="1"/>
</dbReference>
<evidence type="ECO:0000313" key="5">
    <source>
        <dbReference type="EMBL" id="MDP9823800.1"/>
    </source>
</evidence>
<organism evidence="5 6">
    <name type="scientific">Nocardioides massiliensis</name>
    <dbReference type="NCBI Taxonomy" id="1325935"/>
    <lineage>
        <taxon>Bacteria</taxon>
        <taxon>Bacillati</taxon>
        <taxon>Actinomycetota</taxon>
        <taxon>Actinomycetes</taxon>
        <taxon>Propionibacteriales</taxon>
        <taxon>Nocardioidaceae</taxon>
        <taxon>Nocardioides</taxon>
    </lineage>
</organism>
<dbReference type="InterPro" id="IPR036249">
    <property type="entry name" value="Thioredoxin-like_sf"/>
</dbReference>
<feature type="domain" description="Thioredoxin" evidence="4">
    <location>
        <begin position="41"/>
        <end position="140"/>
    </location>
</feature>
<dbReference type="Gene3D" id="3.40.30.10">
    <property type="entry name" value="Glutaredoxin"/>
    <property type="match status" value="1"/>
</dbReference>
<dbReference type="Pfam" id="PF14561">
    <property type="entry name" value="TPR_20"/>
    <property type="match status" value="1"/>
</dbReference>
<dbReference type="EMBL" id="JAUSQM010000001">
    <property type="protein sequence ID" value="MDP9823800.1"/>
    <property type="molecule type" value="Genomic_DNA"/>
</dbReference>
<protein>
    <submittedName>
        <fullName evidence="5">Thioredoxin</fullName>
    </submittedName>
</protein>
<name>A0ABT9NUX2_9ACTN</name>
<gene>
    <name evidence="5" type="ORF">J2S59_003609</name>
</gene>
<dbReference type="Pfam" id="PF00085">
    <property type="entry name" value="Thioredoxin"/>
    <property type="match status" value="1"/>
</dbReference>
<evidence type="ECO:0000259" key="4">
    <source>
        <dbReference type="Pfam" id="PF00085"/>
    </source>
</evidence>
<dbReference type="InterPro" id="IPR011990">
    <property type="entry name" value="TPR-like_helical_dom_sf"/>
</dbReference>
<keyword evidence="2" id="KW-0676">Redox-active center</keyword>
<dbReference type="PANTHER" id="PTHR45663:SF11">
    <property type="entry name" value="GEO12009P1"/>
    <property type="match status" value="1"/>
</dbReference>
<comment type="similarity">
    <text evidence="1">Belongs to the thioredoxin family.</text>
</comment>
<feature type="region of interest" description="Disordered" evidence="3">
    <location>
        <begin position="150"/>
        <end position="174"/>
    </location>
</feature>
<comment type="caution">
    <text evidence="5">The sequence shown here is derived from an EMBL/GenBank/DDBJ whole genome shotgun (WGS) entry which is preliminary data.</text>
</comment>
<accession>A0ABT9NUX2</accession>
<dbReference type="SUPFAM" id="SSF52833">
    <property type="entry name" value="Thioredoxin-like"/>
    <property type="match status" value="1"/>
</dbReference>
<evidence type="ECO:0000313" key="6">
    <source>
        <dbReference type="Proteomes" id="UP001240447"/>
    </source>
</evidence>
<reference evidence="5 6" key="1">
    <citation type="submission" date="2023-07" db="EMBL/GenBank/DDBJ databases">
        <title>Sequencing the genomes of 1000 actinobacteria strains.</title>
        <authorList>
            <person name="Klenk H.-P."/>
        </authorList>
    </citation>
    <scope>NUCLEOTIDE SEQUENCE [LARGE SCALE GENOMIC DNA]</scope>
    <source>
        <strain evidence="5 6">GD13</strain>
    </source>
</reference>